<dbReference type="Proteomes" id="UP000713222">
    <property type="component" value="Unassembled WGS sequence"/>
</dbReference>
<organism evidence="2 3">
    <name type="scientific">Candidatus Fonsibacter lacus</name>
    <dbReference type="NCBI Taxonomy" id="2576439"/>
    <lineage>
        <taxon>Bacteria</taxon>
        <taxon>Pseudomonadati</taxon>
        <taxon>Pseudomonadota</taxon>
        <taxon>Alphaproteobacteria</taxon>
        <taxon>Candidatus Pelagibacterales</taxon>
        <taxon>Candidatus Pelagibacterales incertae sedis</taxon>
        <taxon>Candidatus Fonsibacter</taxon>
    </lineage>
</organism>
<sequence length="91" mass="9832">MPPAVLLHPAENVPQAGAKPPRQFKRMPTGRPTNRQKGGQWAWLKRLQNAGRMAEAAAWARRHRLHPEPEPAEAATPADAADGAHATPPPA</sequence>
<reference evidence="2" key="1">
    <citation type="submission" date="2018-10" db="EMBL/GenBank/DDBJ databases">
        <title>Iterative Subtractive Binning of Freshwater Chronoseries Metagenomes Recovers Nearly Complete Genomes from over Four Hundred Novel Species.</title>
        <authorList>
            <person name="Rodriguez-R L.M."/>
            <person name="Tsementzi D."/>
            <person name="Luo C."/>
            <person name="Konstantinidis K.T."/>
        </authorList>
    </citation>
    <scope>NUCLEOTIDE SEQUENCE</scope>
    <source>
        <strain evidence="2">WB7_6_001</strain>
    </source>
</reference>
<feature type="region of interest" description="Disordered" evidence="1">
    <location>
        <begin position="1"/>
        <end position="39"/>
    </location>
</feature>
<dbReference type="AlphaFoldDB" id="A0A964XS61"/>
<evidence type="ECO:0000313" key="3">
    <source>
        <dbReference type="Proteomes" id="UP000713222"/>
    </source>
</evidence>
<accession>A0A964XS61</accession>
<evidence type="ECO:0000313" key="2">
    <source>
        <dbReference type="EMBL" id="NBN88202.1"/>
    </source>
</evidence>
<dbReference type="EMBL" id="RGET01000065">
    <property type="protein sequence ID" value="NBN88202.1"/>
    <property type="molecule type" value="Genomic_DNA"/>
</dbReference>
<evidence type="ECO:0000256" key="1">
    <source>
        <dbReference type="SAM" id="MobiDB-lite"/>
    </source>
</evidence>
<name>A0A964XS61_9PROT</name>
<comment type="caution">
    <text evidence="2">The sequence shown here is derived from an EMBL/GenBank/DDBJ whole genome shotgun (WGS) entry which is preliminary data.</text>
</comment>
<feature type="compositionally biased region" description="Low complexity" evidence="1">
    <location>
        <begin position="72"/>
        <end position="91"/>
    </location>
</feature>
<gene>
    <name evidence="2" type="ORF">EBV32_03830</name>
</gene>
<feature type="non-terminal residue" evidence="2">
    <location>
        <position position="91"/>
    </location>
</feature>
<feature type="region of interest" description="Disordered" evidence="1">
    <location>
        <begin position="59"/>
        <end position="91"/>
    </location>
</feature>
<proteinExistence type="predicted"/>
<protein>
    <submittedName>
        <fullName evidence="2">Uncharacterized protein</fullName>
    </submittedName>
</protein>